<evidence type="ECO:0000313" key="1">
    <source>
        <dbReference type="EMBL" id="KKL51147.1"/>
    </source>
</evidence>
<name>A0A0F9FJ53_9ZZZZ</name>
<protein>
    <submittedName>
        <fullName evidence="1">Uncharacterized protein</fullName>
    </submittedName>
</protein>
<gene>
    <name evidence="1" type="ORF">LCGC14_2298440</name>
</gene>
<organism evidence="1">
    <name type="scientific">marine sediment metagenome</name>
    <dbReference type="NCBI Taxonomy" id="412755"/>
    <lineage>
        <taxon>unclassified sequences</taxon>
        <taxon>metagenomes</taxon>
        <taxon>ecological metagenomes</taxon>
    </lineage>
</organism>
<proteinExistence type="predicted"/>
<dbReference type="AlphaFoldDB" id="A0A0F9FJ53"/>
<comment type="caution">
    <text evidence="1">The sequence shown here is derived from an EMBL/GenBank/DDBJ whole genome shotgun (WGS) entry which is preliminary data.</text>
</comment>
<dbReference type="EMBL" id="LAZR01032347">
    <property type="protein sequence ID" value="KKL51147.1"/>
    <property type="molecule type" value="Genomic_DNA"/>
</dbReference>
<accession>A0A0F9FJ53</accession>
<reference evidence="1" key="1">
    <citation type="journal article" date="2015" name="Nature">
        <title>Complex archaea that bridge the gap between prokaryotes and eukaryotes.</title>
        <authorList>
            <person name="Spang A."/>
            <person name="Saw J.H."/>
            <person name="Jorgensen S.L."/>
            <person name="Zaremba-Niedzwiedzka K."/>
            <person name="Martijn J."/>
            <person name="Lind A.E."/>
            <person name="van Eijk R."/>
            <person name="Schleper C."/>
            <person name="Guy L."/>
            <person name="Ettema T.J."/>
        </authorList>
    </citation>
    <scope>NUCLEOTIDE SEQUENCE</scope>
</reference>
<sequence>QSLEIQCKTLQGEQIRRASVRRVTEGT</sequence>
<feature type="non-terminal residue" evidence="1">
    <location>
        <position position="1"/>
    </location>
</feature>